<accession>A0A0F9H4G0</accession>
<comment type="caution">
    <text evidence="1">The sequence shown here is derived from an EMBL/GenBank/DDBJ whole genome shotgun (WGS) entry which is preliminary data.</text>
</comment>
<reference evidence="1" key="1">
    <citation type="journal article" date="2015" name="Nature">
        <title>Complex archaea that bridge the gap between prokaryotes and eukaryotes.</title>
        <authorList>
            <person name="Spang A."/>
            <person name="Saw J.H."/>
            <person name="Jorgensen S.L."/>
            <person name="Zaremba-Niedzwiedzka K."/>
            <person name="Martijn J."/>
            <person name="Lind A.E."/>
            <person name="van Eijk R."/>
            <person name="Schleper C."/>
            <person name="Guy L."/>
            <person name="Ettema T.J."/>
        </authorList>
    </citation>
    <scope>NUCLEOTIDE SEQUENCE</scope>
</reference>
<name>A0A0F9H4G0_9ZZZZ</name>
<dbReference type="AlphaFoldDB" id="A0A0F9H4G0"/>
<dbReference type="EMBL" id="LAZR01025969">
    <property type="protein sequence ID" value="KKL70202.1"/>
    <property type="molecule type" value="Genomic_DNA"/>
</dbReference>
<organism evidence="1">
    <name type="scientific">marine sediment metagenome</name>
    <dbReference type="NCBI Taxonomy" id="412755"/>
    <lineage>
        <taxon>unclassified sequences</taxon>
        <taxon>metagenomes</taxon>
        <taxon>ecological metagenomes</taxon>
    </lineage>
</organism>
<sequence>MSGFGFRRDIANSRLDIEVAGSDVFQATPTALTIPSGVTSGLTVVAGGLTVTAGGVTLSDGSIVYENYVEVTQLSSHATTVICSALSGIITLFSADLAAGAQATFTVTNTFVAVGDVVLLHIGDYADASGTGTATVHDVASGSFKVWLDNSHATLAGFNDATTLNFVVIQANA</sequence>
<evidence type="ECO:0000313" key="1">
    <source>
        <dbReference type="EMBL" id="KKL70202.1"/>
    </source>
</evidence>
<proteinExistence type="predicted"/>
<gene>
    <name evidence="1" type="ORF">LCGC14_2107260</name>
</gene>
<protein>
    <submittedName>
        <fullName evidence="1">Uncharacterized protein</fullName>
    </submittedName>
</protein>